<dbReference type="Pfam" id="PF08282">
    <property type="entry name" value="Hydrolase_3"/>
    <property type="match status" value="1"/>
</dbReference>
<organism evidence="1">
    <name type="scientific">freshwater metagenome</name>
    <dbReference type="NCBI Taxonomy" id="449393"/>
    <lineage>
        <taxon>unclassified sequences</taxon>
        <taxon>metagenomes</taxon>
        <taxon>ecological metagenomes</taxon>
    </lineage>
</organism>
<dbReference type="EMBL" id="CAFBMK010000070">
    <property type="protein sequence ID" value="CAB4913747.1"/>
    <property type="molecule type" value="Genomic_DNA"/>
</dbReference>
<name>A0A6J7GYQ7_9ZZZZ</name>
<dbReference type="GO" id="GO:0000287">
    <property type="term" value="F:magnesium ion binding"/>
    <property type="evidence" value="ECO:0007669"/>
    <property type="project" value="TreeGrafter"/>
</dbReference>
<gene>
    <name evidence="1" type="ORF">UFOPK3564_01430</name>
</gene>
<reference evidence="1" key="1">
    <citation type="submission" date="2020-05" db="EMBL/GenBank/DDBJ databases">
        <authorList>
            <person name="Chiriac C."/>
            <person name="Salcher M."/>
            <person name="Ghai R."/>
            <person name="Kavagutti S V."/>
        </authorList>
    </citation>
    <scope>NUCLEOTIDE SEQUENCE</scope>
</reference>
<dbReference type="InterPro" id="IPR036412">
    <property type="entry name" value="HAD-like_sf"/>
</dbReference>
<dbReference type="PANTHER" id="PTHR10000:SF8">
    <property type="entry name" value="HAD SUPERFAMILY HYDROLASE-LIKE, TYPE 3"/>
    <property type="match status" value="1"/>
</dbReference>
<dbReference type="GO" id="GO:0016791">
    <property type="term" value="F:phosphatase activity"/>
    <property type="evidence" value="ECO:0007669"/>
    <property type="project" value="TreeGrafter"/>
</dbReference>
<sequence>MNGAVYLDLDGTLLDPGGVLVPESLMTLAVVRDAGLRPVVLTGRSRWAAAAIARTLAIEDVVCELGAVVLVDGRLQLAAPEAVPFPRAPLLAALEDVPAQEHEPGTPRMSGLVLRSAMPADDLTDELHAAGFGGWCCVDNGPSHLPLDDGRPSRVVHVLPSGTDKATGVRMHLQMRDLLPGACAVVGDSTADIACHAVVPRTFVVRSEDDEALAEAARLGLHVTASRGAAGALEAVRTVVTGGRSVPGPLTPQG</sequence>
<accession>A0A6J7GYQ7</accession>
<dbReference type="PANTHER" id="PTHR10000">
    <property type="entry name" value="PHOSPHOSERINE PHOSPHATASE"/>
    <property type="match status" value="1"/>
</dbReference>
<proteinExistence type="predicted"/>
<dbReference type="InterPro" id="IPR023214">
    <property type="entry name" value="HAD_sf"/>
</dbReference>
<dbReference type="AlphaFoldDB" id="A0A6J7GYQ7"/>
<dbReference type="SUPFAM" id="SSF56784">
    <property type="entry name" value="HAD-like"/>
    <property type="match status" value="1"/>
</dbReference>
<dbReference type="Gene3D" id="3.40.50.1000">
    <property type="entry name" value="HAD superfamily/HAD-like"/>
    <property type="match status" value="2"/>
</dbReference>
<evidence type="ECO:0000313" key="1">
    <source>
        <dbReference type="EMBL" id="CAB4913747.1"/>
    </source>
</evidence>
<dbReference type="GO" id="GO:0005829">
    <property type="term" value="C:cytosol"/>
    <property type="evidence" value="ECO:0007669"/>
    <property type="project" value="TreeGrafter"/>
</dbReference>
<protein>
    <submittedName>
        <fullName evidence="1">Unannotated protein</fullName>
    </submittedName>
</protein>